<feature type="domain" description="ARID" evidence="2">
    <location>
        <begin position="633"/>
        <end position="701"/>
    </location>
</feature>
<evidence type="ECO:0008006" key="6">
    <source>
        <dbReference type="Google" id="ProtNLM"/>
    </source>
</evidence>
<feature type="region of interest" description="Disordered" evidence="1">
    <location>
        <begin position="213"/>
        <end position="359"/>
    </location>
</feature>
<name>A0AAF0JED1_9BASI</name>
<sequence length="1681" mass="179273">MDLTAWIRKNAEVQQQQQQQQQQNPQQHPQQYLQQHPQQHSQHPHSGNPTSHALPSNPSTNPTVQPAQSSQASALTNDTQHTTQNQQALRGQPSVSMAGQRAQPAGSASSASKALSTPGQANMQGSTSSSTSLPPTQFPYQTGGSNGDSPNFSAASSTGNTGISSSQIAQGIQSNVAALQRQWSLVNAQPDGPNKTAAQQYLTGQMLRLRAMHDQAMSQRSDDKSQNANLSGAQHPGAQVGSPGTPSHAYQGYGMPSSFSSIPPQQSDSGAFLSPHTTAHRGSDTPDATSHSATSNVSGVGPNPGSGSNTMSNAMNNFQQYNALNHNGGHSASYPTGTPPSGQPGNPATHYGTQPQYAMPNANSLASMQASMRMQQMTQNQAASMQSLPPHIQQQLQQQQPGSVGSPHGMYGGMMQPPLQRQASQPPGGSRTQTTNYHQVAQRAPTPSSNSAHGSQTSSRSQVGQTSTPPNPPAYPPQASSTAPNNFAQGGIPAHMYAQRSSTGSIPSPTSPNQARMPTPTTMQPPGAYNANAAKRYPTPSGGNSGNSTDQGAQDNLQSSNQWNRNLAGSNTLPPRSASQPNNAMASAVTAALAQGIAFPSIVHALLLQSGVKPPADLDTPFVGPAASGQREEKRSIDMQQLFWKVIQSGGSEYLATIPNGWATIASQLDLALHIPNQSPNMNDVPQQLASYYQQRLGVFEKFWFNAQQRTAQDSDVRAPTLSNEAKQSTPQPASQAQQASHAPGLERNTPTTLPGTMPFAPSSTPNAAMEPAEMQATIAHHMSQLQGLVASGQMSAQQAMAQYNALQQAMQSYNAERAKDKANTPRSQASPQLPGNWTPINAASSHPPQNTQSAWRPGGGSGNIPSESSPAKQLDSSNTAAGSMPQWQANVPRIESLQSNPAAQQALQLIQRGGLNPTQYGIALAIVRSALGQSNQAPSATPQQQAASIPRNESMFGIAQTPAENAVNVKSAQEPQASQGSQAFSTSATQGITAGKQGDVSSTQTAQQSHSNEHVPAPPANLLSEATSSSANTKQRSSQNLDLGSPSMHAPGKNGTPPMNFGSDTKQDSRHSSLPSTATGDASGTTPKPNDTPNQSQASSQAAKGSIQPQATAAQTNEALPTYEIQYLPWHMNLTTHGGRDLHRLDRELVPRLAAYSRPRGVHELGTVDITALTLSLESRLVHEMSYALNTLLILSAAIDAPSSFSVPLASCDRLLDVLLDILIENAFGSSASCENTSHTDRLALQAHGVLGEQCSYCTAVEFALEDESQMRVFRRAHGQATNDTSQQSAAEPSSSASEQTEEQMHDDANAQYHPDQEWTGDQERAADQRVSIALTVLVILRNVSVMPDNTSFLAQHPRFLSCIARLARAAQNDPRWQTKTNSQESQVDVLREFSLVELLQIRKDLLTIVLGVATEQLDLSEHTPLTSASLFDLLRFFVLDANEFEARYGATPFALERLAQNSALSRTTLQALMYQAPQHARLALQALSCFALPDSNREVLARHVPGPILLELANALIAMIPVDMTDFRRLGSVTRLEYVETAASCLFNIAYLAPPSVKISLRDTPGVPQVLFRAIRRLLQSAPDYIRNPYGVLCRRLLATLRLLSDSEDVFGSAPLQGMYWPPLGDQDTRAQSKSEANVKSPTKVSLGLFVDQDDAVLDWLVRTPNVEAHVAAELLSLV</sequence>
<feature type="compositionally biased region" description="Low complexity" evidence="1">
    <location>
        <begin position="102"/>
        <end position="116"/>
    </location>
</feature>
<feature type="region of interest" description="Disordered" evidence="1">
    <location>
        <begin position="372"/>
        <end position="582"/>
    </location>
</feature>
<organism evidence="4 5">
    <name type="scientific">Malassezia psittaci</name>
    <dbReference type="NCBI Taxonomy" id="1821823"/>
    <lineage>
        <taxon>Eukaryota</taxon>
        <taxon>Fungi</taxon>
        <taxon>Dikarya</taxon>
        <taxon>Basidiomycota</taxon>
        <taxon>Ustilaginomycotina</taxon>
        <taxon>Malasseziomycetes</taxon>
        <taxon>Malasseziales</taxon>
        <taxon>Malasseziaceae</taxon>
        <taxon>Malassezia</taxon>
    </lineage>
</organism>
<feature type="compositionally biased region" description="Polar residues" evidence="1">
    <location>
        <begin position="1025"/>
        <end position="1043"/>
    </location>
</feature>
<feature type="compositionally biased region" description="Polar residues" evidence="1">
    <location>
        <begin position="478"/>
        <end position="488"/>
    </location>
</feature>
<feature type="compositionally biased region" description="Polar residues" evidence="1">
    <location>
        <begin position="1000"/>
        <end position="1011"/>
    </location>
</feature>
<proteinExistence type="predicted"/>
<feature type="compositionally biased region" description="Polar residues" evidence="1">
    <location>
        <begin position="310"/>
        <end position="336"/>
    </location>
</feature>
<dbReference type="Proteomes" id="UP001214628">
    <property type="component" value="Chromosome 2"/>
</dbReference>
<dbReference type="Pfam" id="PF01388">
    <property type="entry name" value="ARID"/>
    <property type="match status" value="1"/>
</dbReference>
<feature type="compositionally biased region" description="Low complexity" evidence="1">
    <location>
        <begin position="14"/>
        <end position="45"/>
    </location>
</feature>
<dbReference type="InterPro" id="IPR033388">
    <property type="entry name" value="BAF250_C"/>
</dbReference>
<dbReference type="SUPFAM" id="SSF46774">
    <property type="entry name" value="ARID-like"/>
    <property type="match status" value="1"/>
</dbReference>
<feature type="compositionally biased region" description="Polar residues" evidence="1">
    <location>
        <begin position="864"/>
        <end position="885"/>
    </location>
</feature>
<feature type="compositionally biased region" description="Low complexity" evidence="1">
    <location>
        <begin position="76"/>
        <end position="87"/>
    </location>
</feature>
<evidence type="ECO:0000256" key="1">
    <source>
        <dbReference type="SAM" id="MobiDB-lite"/>
    </source>
</evidence>
<feature type="region of interest" description="Disordered" evidence="1">
    <location>
        <begin position="967"/>
        <end position="1114"/>
    </location>
</feature>
<feature type="compositionally biased region" description="Low complexity" evidence="1">
    <location>
        <begin position="501"/>
        <end position="512"/>
    </location>
</feature>
<dbReference type="Gene3D" id="1.10.150.60">
    <property type="entry name" value="ARID DNA-binding domain"/>
    <property type="match status" value="1"/>
</dbReference>
<feature type="region of interest" description="Disordered" evidence="1">
    <location>
        <begin position="712"/>
        <end position="768"/>
    </location>
</feature>
<feature type="compositionally biased region" description="Polar residues" evidence="1">
    <location>
        <begin position="513"/>
        <end position="524"/>
    </location>
</feature>
<evidence type="ECO:0000259" key="3">
    <source>
        <dbReference type="Pfam" id="PF12031"/>
    </source>
</evidence>
<evidence type="ECO:0000313" key="5">
    <source>
        <dbReference type="Proteomes" id="UP001214628"/>
    </source>
</evidence>
<feature type="compositionally biased region" description="Low complexity" evidence="1">
    <location>
        <begin position="295"/>
        <end position="309"/>
    </location>
</feature>
<evidence type="ECO:0000259" key="2">
    <source>
        <dbReference type="Pfam" id="PF01388"/>
    </source>
</evidence>
<feature type="region of interest" description="Disordered" evidence="1">
    <location>
        <begin position="1"/>
        <end position="166"/>
    </location>
</feature>
<dbReference type="GO" id="GO:0003677">
    <property type="term" value="F:DNA binding"/>
    <property type="evidence" value="ECO:0007669"/>
    <property type="project" value="InterPro"/>
</dbReference>
<feature type="compositionally biased region" description="Polar residues" evidence="1">
    <location>
        <begin position="133"/>
        <end position="161"/>
    </location>
</feature>
<feature type="compositionally biased region" description="Polar residues" evidence="1">
    <location>
        <begin position="969"/>
        <end position="993"/>
    </location>
</feature>
<feature type="domain" description="SWI/SNF-like complex subunit BAF250 C-terminal" evidence="3">
    <location>
        <begin position="1335"/>
        <end position="1444"/>
    </location>
</feature>
<dbReference type="Pfam" id="PF12031">
    <property type="entry name" value="BAF250_C"/>
    <property type="match status" value="1"/>
</dbReference>
<reference evidence="4" key="1">
    <citation type="submission" date="2023-02" db="EMBL/GenBank/DDBJ databases">
        <title>Mating type loci evolution in Malassezia.</title>
        <authorList>
            <person name="Coelho M.A."/>
        </authorList>
    </citation>
    <scope>NUCLEOTIDE SEQUENCE</scope>
    <source>
        <strain evidence="4">CBS 14136</strain>
    </source>
</reference>
<feature type="compositionally biased region" description="Low complexity" evidence="1">
    <location>
        <begin position="256"/>
        <end position="269"/>
    </location>
</feature>
<accession>A0AAF0JED1</accession>
<feature type="compositionally biased region" description="Polar residues" evidence="1">
    <location>
        <begin position="546"/>
        <end position="582"/>
    </location>
</feature>
<dbReference type="InterPro" id="IPR001606">
    <property type="entry name" value="ARID_dom"/>
</dbReference>
<dbReference type="InterPro" id="IPR036431">
    <property type="entry name" value="ARID_dom_sf"/>
</dbReference>
<gene>
    <name evidence="4" type="ORF">MPSI1_002236</name>
</gene>
<evidence type="ECO:0000313" key="4">
    <source>
        <dbReference type="EMBL" id="WFD43573.1"/>
    </source>
</evidence>
<feature type="compositionally biased region" description="Polar residues" evidence="1">
    <location>
        <begin position="825"/>
        <end position="855"/>
    </location>
</feature>
<feature type="compositionally biased region" description="Low complexity" evidence="1">
    <location>
        <begin position="1286"/>
        <end position="1300"/>
    </location>
</feature>
<keyword evidence="5" id="KW-1185">Reference proteome</keyword>
<dbReference type="CDD" id="cd16100">
    <property type="entry name" value="ARID"/>
    <property type="match status" value="1"/>
</dbReference>
<dbReference type="EMBL" id="CP118376">
    <property type="protein sequence ID" value="WFD43573.1"/>
    <property type="molecule type" value="Genomic_DNA"/>
</dbReference>
<feature type="compositionally biased region" description="Polar residues" evidence="1">
    <location>
        <begin position="47"/>
        <end position="75"/>
    </location>
</feature>
<feature type="region of interest" description="Disordered" evidence="1">
    <location>
        <begin position="816"/>
        <end position="885"/>
    </location>
</feature>
<feature type="compositionally biased region" description="Polar residues" evidence="1">
    <location>
        <begin position="419"/>
        <end position="468"/>
    </location>
</feature>
<feature type="compositionally biased region" description="Polar residues" evidence="1">
    <location>
        <begin position="1073"/>
        <end position="1095"/>
    </location>
</feature>
<feature type="compositionally biased region" description="Polar residues" evidence="1">
    <location>
        <begin position="343"/>
        <end position="359"/>
    </location>
</feature>
<protein>
    <recommendedName>
        <fullName evidence="6">ARID domain-containing protein</fullName>
    </recommendedName>
</protein>
<feature type="compositionally biased region" description="Low complexity" evidence="1">
    <location>
        <begin position="726"/>
        <end position="744"/>
    </location>
</feature>
<feature type="region of interest" description="Disordered" evidence="1">
    <location>
        <begin position="1279"/>
        <end position="1308"/>
    </location>
</feature>